<dbReference type="EMBL" id="NIRI02000042">
    <property type="protein sequence ID" value="KAG5450569.1"/>
    <property type="molecule type" value="Genomic_DNA"/>
</dbReference>
<comment type="caution">
    <text evidence="1">The sequence shown here is derived from an EMBL/GenBank/DDBJ whole genome shotgun (WGS) entry which is preliminary data.</text>
</comment>
<reference evidence="1 2" key="2">
    <citation type="journal article" date="2021" name="Genomics">
        <title>High-quality reference genome for Clonorchis sinensis.</title>
        <authorList>
            <person name="Young N.D."/>
            <person name="Stroehlein A.J."/>
            <person name="Kinkar L."/>
            <person name="Wang T."/>
            <person name="Sohn W.M."/>
            <person name="Chang B.C.H."/>
            <person name="Kaur P."/>
            <person name="Weisz D."/>
            <person name="Dudchenko O."/>
            <person name="Aiden E.L."/>
            <person name="Korhonen P.K."/>
            <person name="Gasser R.B."/>
        </authorList>
    </citation>
    <scope>NUCLEOTIDE SEQUENCE [LARGE SCALE GENOMIC DNA]</scope>
    <source>
        <strain evidence="1">Cs-k2</strain>
    </source>
</reference>
<keyword evidence="2" id="KW-1185">Reference proteome</keyword>
<organism evidence="1 2">
    <name type="scientific">Clonorchis sinensis</name>
    <name type="common">Chinese liver fluke</name>
    <dbReference type="NCBI Taxonomy" id="79923"/>
    <lineage>
        <taxon>Eukaryota</taxon>
        <taxon>Metazoa</taxon>
        <taxon>Spiralia</taxon>
        <taxon>Lophotrochozoa</taxon>
        <taxon>Platyhelminthes</taxon>
        <taxon>Trematoda</taxon>
        <taxon>Digenea</taxon>
        <taxon>Opisthorchiida</taxon>
        <taxon>Opisthorchiata</taxon>
        <taxon>Opisthorchiidae</taxon>
        <taxon>Clonorchis</taxon>
    </lineage>
</organism>
<protein>
    <submittedName>
        <fullName evidence="1">Uncharacterized protein</fullName>
    </submittedName>
</protein>
<evidence type="ECO:0000313" key="2">
    <source>
        <dbReference type="Proteomes" id="UP000286415"/>
    </source>
</evidence>
<dbReference type="AlphaFoldDB" id="A0A8T1MNG7"/>
<gene>
    <name evidence="1" type="ORF">CSKR_201226</name>
</gene>
<evidence type="ECO:0000313" key="1">
    <source>
        <dbReference type="EMBL" id="KAG5450569.1"/>
    </source>
</evidence>
<proteinExistence type="predicted"/>
<dbReference type="Proteomes" id="UP000286415">
    <property type="component" value="Unassembled WGS sequence"/>
</dbReference>
<accession>A0A8T1MNG7</accession>
<sequence length="70" mass="8022">MAYLFYLSGVAETTQDFNRRDKIMKNPGEARLTARLKTKILGKNIVNHHATSLITSRSDSLKWCFICYAL</sequence>
<name>A0A8T1MNG7_CLOSI</name>
<reference evidence="1 2" key="1">
    <citation type="journal article" date="2018" name="Biotechnol. Adv.">
        <title>Improved genomic resources and new bioinformatic workflow for the carcinogenic parasite Clonorchis sinensis: Biotechnological implications.</title>
        <authorList>
            <person name="Wang D."/>
            <person name="Korhonen P.K."/>
            <person name="Gasser R.B."/>
            <person name="Young N.D."/>
        </authorList>
    </citation>
    <scope>NUCLEOTIDE SEQUENCE [LARGE SCALE GENOMIC DNA]</scope>
    <source>
        <strain evidence="1">Cs-k2</strain>
    </source>
</reference>